<protein>
    <submittedName>
        <fullName evidence="1">Uncharacterized protein</fullName>
    </submittedName>
</protein>
<evidence type="ECO:0000313" key="1">
    <source>
        <dbReference type="EMBL" id="SUZ67988.1"/>
    </source>
</evidence>
<sequence>MIAFLDHLVEDRWRPTLGQLFDGTHINNSIVEITFQTRHLPSQESSILPN</sequence>
<dbReference type="AlphaFoldDB" id="A0A381PNE1"/>
<proteinExistence type="predicted"/>
<accession>A0A381PNE1</accession>
<name>A0A381PNE1_9ZZZZ</name>
<gene>
    <name evidence="1" type="ORF">METZ01_LOCUS20842</name>
</gene>
<reference evidence="1" key="1">
    <citation type="submission" date="2018-05" db="EMBL/GenBank/DDBJ databases">
        <authorList>
            <person name="Lanie J.A."/>
            <person name="Ng W.-L."/>
            <person name="Kazmierczak K.M."/>
            <person name="Andrzejewski T.M."/>
            <person name="Davidsen T.M."/>
            <person name="Wayne K.J."/>
            <person name="Tettelin H."/>
            <person name="Glass J.I."/>
            <person name="Rusch D."/>
            <person name="Podicherti R."/>
            <person name="Tsui H.-C.T."/>
            <person name="Winkler M.E."/>
        </authorList>
    </citation>
    <scope>NUCLEOTIDE SEQUENCE</scope>
</reference>
<dbReference type="EMBL" id="UINC01001027">
    <property type="protein sequence ID" value="SUZ67988.1"/>
    <property type="molecule type" value="Genomic_DNA"/>
</dbReference>
<organism evidence="1">
    <name type="scientific">marine metagenome</name>
    <dbReference type="NCBI Taxonomy" id="408172"/>
    <lineage>
        <taxon>unclassified sequences</taxon>
        <taxon>metagenomes</taxon>
        <taxon>ecological metagenomes</taxon>
    </lineage>
</organism>